<feature type="transmembrane region" description="Helical" evidence="7">
    <location>
        <begin position="466"/>
        <end position="486"/>
    </location>
</feature>
<evidence type="ECO:0000256" key="1">
    <source>
        <dbReference type="ARBA" id="ARBA00004651"/>
    </source>
</evidence>
<organism evidence="10 11">
    <name type="scientific">Clostridium cellulovorans (strain ATCC 35296 / DSM 3052 / OCM 3 / 743B)</name>
    <dbReference type="NCBI Taxonomy" id="573061"/>
    <lineage>
        <taxon>Bacteria</taxon>
        <taxon>Bacillati</taxon>
        <taxon>Bacillota</taxon>
        <taxon>Clostridia</taxon>
        <taxon>Eubacteriales</taxon>
        <taxon>Clostridiaceae</taxon>
        <taxon>Clostridium</taxon>
    </lineage>
</organism>
<dbReference type="EMBL" id="CP002160">
    <property type="protein sequence ID" value="ADL53836.1"/>
    <property type="molecule type" value="Genomic_DNA"/>
</dbReference>
<dbReference type="Proteomes" id="UP000002730">
    <property type="component" value="Chromosome"/>
</dbReference>
<feature type="transmembrane region" description="Helical" evidence="7">
    <location>
        <begin position="737"/>
        <end position="761"/>
    </location>
</feature>
<dbReference type="InterPro" id="IPR003838">
    <property type="entry name" value="ABC3_permease_C"/>
</dbReference>
<dbReference type="PANTHER" id="PTHR30572:SF4">
    <property type="entry name" value="ABC TRANSPORTER PERMEASE YTRF"/>
    <property type="match status" value="1"/>
</dbReference>
<feature type="domain" description="ABC3 transporter permease C-terminal" evidence="8">
    <location>
        <begin position="292"/>
        <end position="416"/>
    </location>
</feature>
<feature type="transmembrane region" description="Helical" evidence="7">
    <location>
        <begin position="796"/>
        <end position="819"/>
    </location>
</feature>
<dbReference type="STRING" id="573061.Clocel_4175"/>
<comment type="similarity">
    <text evidence="6">Belongs to the ABC-4 integral membrane protein family.</text>
</comment>
<dbReference type="OrthoDB" id="9793166at2"/>
<sequence length="873" mass="97673">MNIVNKLTLRHLKLNKKRTLVTIIGIIISVAMITAVSTLSSSFMDLMARQEIATDGEWHVTYLNANKEQIKAIRNDENTKELILNKKVGYGVLEGSQNKNKPYLYIEEYNKIGFKNFPIKLKEGRLPENSNELVISDAIITNGKVDYKIGDSITVDVGQRKSISGKTSGEFLMQNYSLLKEAGKVDEELTKESSKNYTIVGIIERPNFEPTWSPGFSAFSYVNEEAINTKGTINAAITLKKINNKLFDKAKKLADENGIASDNIGYNSELLRYYGVIKDDGLKGGVLKLSAIIMGIIAIGSISLIYNAFAISVSERSRHLGMLSSVGATKKQKRNSVFFEGFVLGAISIPIGIFSGLIGMGITFLCVNPIMKNSSNISEEFRLVASLPSISAAIVISAITIFISTYIPARRASNISAIEAIRQTTDVKLTRKNVKTSKLTGKLFGIEGDIALKNLKRNKKRYKATVFSLVISIVLFLSVDFFNGYLKKSIVMTQDGVNYDISIKMYNIDEEMKKNIIRNTTSLENITSASYMETINVDALIGEASTADFIKEQGESYARKDGKYIYQVEISAPDDKTLEEYSKEVGADYNKLKNTEKLTGIVIDTLKYKDENQKKYIETKILKTNIGEKLNLITNMSENKEEALGDVEVAALTNKFPMGVTFQGPTATFNLIVSKDVLNKIIERNSMLKEYIHTGLFLNTDDALKVQEKIESIVDSENNNGIYVYNVFMQKEKEEQMILLLSVFEYGFIVLITLISVANIFNTISTSITLRKREFAMLKSVGMTPKGFNKMINYESIFYGIKALIYGLPISFIAMYLIYKSLTESFEFDFTIHWISVLVAVFSVFFVVGATMVYSSSKIRKENIIDALKQEII</sequence>
<protein>
    <recommendedName>
        <fullName evidence="12">ABC3 transporter permease protein domain-containing protein</fullName>
    </recommendedName>
</protein>
<dbReference type="PANTHER" id="PTHR30572">
    <property type="entry name" value="MEMBRANE COMPONENT OF TRANSPORTER-RELATED"/>
    <property type="match status" value="1"/>
</dbReference>
<keyword evidence="11" id="KW-1185">Reference proteome</keyword>
<feature type="transmembrane region" description="Helical" evidence="7">
    <location>
        <begin position="385"/>
        <end position="407"/>
    </location>
</feature>
<feature type="domain" description="MacB-like periplasmic core" evidence="9">
    <location>
        <begin position="19"/>
        <end position="206"/>
    </location>
</feature>
<dbReference type="AlphaFoldDB" id="D9SMI0"/>
<proteinExistence type="inferred from homology"/>
<keyword evidence="4 7" id="KW-1133">Transmembrane helix</keyword>
<evidence type="ECO:0000256" key="4">
    <source>
        <dbReference type="ARBA" id="ARBA00022989"/>
    </source>
</evidence>
<keyword evidence="2" id="KW-1003">Cell membrane</keyword>
<dbReference type="GO" id="GO:0005886">
    <property type="term" value="C:plasma membrane"/>
    <property type="evidence" value="ECO:0007669"/>
    <property type="project" value="UniProtKB-SubCell"/>
</dbReference>
<dbReference type="InterPro" id="IPR050250">
    <property type="entry name" value="Macrolide_Exporter_MacB"/>
</dbReference>
<dbReference type="GO" id="GO:0022857">
    <property type="term" value="F:transmembrane transporter activity"/>
    <property type="evidence" value="ECO:0007669"/>
    <property type="project" value="TreeGrafter"/>
</dbReference>
<keyword evidence="5 7" id="KW-0472">Membrane</keyword>
<feature type="transmembrane region" description="Helical" evidence="7">
    <location>
        <begin position="831"/>
        <end position="854"/>
    </location>
</feature>
<evidence type="ECO:0000313" key="10">
    <source>
        <dbReference type="EMBL" id="ADL53836.1"/>
    </source>
</evidence>
<feature type="transmembrane region" description="Helical" evidence="7">
    <location>
        <begin position="337"/>
        <end position="365"/>
    </location>
</feature>
<evidence type="ECO:0000259" key="8">
    <source>
        <dbReference type="Pfam" id="PF02687"/>
    </source>
</evidence>
<evidence type="ECO:0000256" key="2">
    <source>
        <dbReference type="ARBA" id="ARBA00022475"/>
    </source>
</evidence>
<feature type="transmembrane region" description="Helical" evidence="7">
    <location>
        <begin position="289"/>
        <end position="309"/>
    </location>
</feature>
<dbReference type="eggNOG" id="COG0577">
    <property type="taxonomic scope" value="Bacteria"/>
</dbReference>
<feature type="transmembrane region" description="Helical" evidence="7">
    <location>
        <begin position="20"/>
        <end position="39"/>
    </location>
</feature>
<dbReference type="Pfam" id="PF02687">
    <property type="entry name" value="FtsX"/>
    <property type="match status" value="2"/>
</dbReference>
<evidence type="ECO:0000313" key="11">
    <source>
        <dbReference type="Proteomes" id="UP000002730"/>
    </source>
</evidence>
<evidence type="ECO:0000256" key="6">
    <source>
        <dbReference type="ARBA" id="ARBA00038076"/>
    </source>
</evidence>
<evidence type="ECO:0000259" key="9">
    <source>
        <dbReference type="Pfam" id="PF12704"/>
    </source>
</evidence>
<evidence type="ECO:0008006" key="12">
    <source>
        <dbReference type="Google" id="ProtNLM"/>
    </source>
</evidence>
<name>D9SMI0_CLOC7</name>
<feature type="domain" description="ABC3 transporter permease C-terminal" evidence="8">
    <location>
        <begin position="748"/>
        <end position="864"/>
    </location>
</feature>
<evidence type="ECO:0000256" key="3">
    <source>
        <dbReference type="ARBA" id="ARBA00022692"/>
    </source>
</evidence>
<dbReference type="KEGG" id="ccb:Clocel_4175"/>
<keyword evidence="3 7" id="KW-0812">Transmembrane</keyword>
<accession>D9SMI0</accession>
<comment type="subcellular location">
    <subcellularLocation>
        <location evidence="1">Cell membrane</location>
        <topology evidence="1">Multi-pass membrane protein</topology>
    </subcellularLocation>
</comment>
<evidence type="ECO:0000256" key="7">
    <source>
        <dbReference type="SAM" id="Phobius"/>
    </source>
</evidence>
<dbReference type="RefSeq" id="WP_010074191.1">
    <property type="nucleotide sequence ID" value="NC_014393.1"/>
</dbReference>
<dbReference type="Pfam" id="PF12704">
    <property type="entry name" value="MacB_PCD"/>
    <property type="match status" value="1"/>
</dbReference>
<dbReference type="InterPro" id="IPR025857">
    <property type="entry name" value="MacB_PCD"/>
</dbReference>
<gene>
    <name evidence="10" type="ordered locus">Clocel_4175</name>
</gene>
<evidence type="ECO:0000256" key="5">
    <source>
        <dbReference type="ARBA" id="ARBA00023136"/>
    </source>
</evidence>
<dbReference type="HOGENOM" id="CLU_010964_2_0_9"/>
<reference evidence="10 11" key="1">
    <citation type="submission" date="2010-08" db="EMBL/GenBank/DDBJ databases">
        <title>Complete sequence of Clostridium cellulovorans 743B.</title>
        <authorList>
            <consortium name="US DOE Joint Genome Institute"/>
            <person name="Lucas S."/>
            <person name="Copeland A."/>
            <person name="Lapidus A."/>
            <person name="Cheng J.-F."/>
            <person name="Bruce D."/>
            <person name="Goodwin L."/>
            <person name="Pitluck S."/>
            <person name="Chertkov O."/>
            <person name="Detter J.C."/>
            <person name="Han C."/>
            <person name="Tapia R."/>
            <person name="Land M."/>
            <person name="Hauser L."/>
            <person name="Chang Y.-J."/>
            <person name="Jeffries C."/>
            <person name="Kyrpides N."/>
            <person name="Ivanova N."/>
            <person name="Mikhailova N."/>
            <person name="Hemme C.L."/>
            <person name="Woyke T."/>
        </authorList>
    </citation>
    <scope>NUCLEOTIDE SEQUENCE [LARGE SCALE GENOMIC DNA]</scope>
    <source>
        <strain evidence="11">ATCC 35296 / DSM 3052 / OCM 3 / 743B</strain>
    </source>
</reference>